<dbReference type="AlphaFoldDB" id="T0PYR2"/>
<evidence type="ECO:0000313" key="2">
    <source>
        <dbReference type="EMBL" id="EQC30689.1"/>
    </source>
</evidence>
<keyword evidence="1" id="KW-1133">Transmembrane helix</keyword>
<reference evidence="2 3" key="1">
    <citation type="submission" date="2012-04" db="EMBL/GenBank/DDBJ databases">
        <title>The Genome Sequence of Saprolegnia declina VS20.</title>
        <authorList>
            <consortium name="The Broad Institute Genome Sequencing Platform"/>
            <person name="Russ C."/>
            <person name="Nusbaum C."/>
            <person name="Tyler B."/>
            <person name="van West P."/>
            <person name="Dieguez-Uribeondo J."/>
            <person name="de Bruijn I."/>
            <person name="Tripathy S."/>
            <person name="Jiang R."/>
            <person name="Young S.K."/>
            <person name="Zeng Q."/>
            <person name="Gargeya S."/>
            <person name="Fitzgerald M."/>
            <person name="Haas B."/>
            <person name="Abouelleil A."/>
            <person name="Alvarado L."/>
            <person name="Arachchi H.M."/>
            <person name="Berlin A."/>
            <person name="Chapman S.B."/>
            <person name="Goldberg J."/>
            <person name="Griggs A."/>
            <person name="Gujja S."/>
            <person name="Hansen M."/>
            <person name="Howarth C."/>
            <person name="Imamovic A."/>
            <person name="Larimer J."/>
            <person name="McCowen C."/>
            <person name="Montmayeur A."/>
            <person name="Murphy C."/>
            <person name="Neiman D."/>
            <person name="Pearson M."/>
            <person name="Priest M."/>
            <person name="Roberts A."/>
            <person name="Saif S."/>
            <person name="Shea T."/>
            <person name="Sisk P."/>
            <person name="Sykes S."/>
            <person name="Wortman J."/>
            <person name="Nusbaum C."/>
            <person name="Birren B."/>
        </authorList>
    </citation>
    <scope>NUCLEOTIDE SEQUENCE [LARGE SCALE GENOMIC DNA]</scope>
    <source>
        <strain evidence="2 3">VS20</strain>
    </source>
</reference>
<dbReference type="Proteomes" id="UP000030762">
    <property type="component" value="Unassembled WGS sequence"/>
</dbReference>
<keyword evidence="3" id="KW-1185">Reference proteome</keyword>
<feature type="transmembrane region" description="Helical" evidence="1">
    <location>
        <begin position="417"/>
        <end position="440"/>
    </location>
</feature>
<protein>
    <submittedName>
        <fullName evidence="2">Uncharacterized protein</fullName>
    </submittedName>
</protein>
<dbReference type="RefSeq" id="XP_008616015.1">
    <property type="nucleotide sequence ID" value="XM_008617793.1"/>
</dbReference>
<keyword evidence="1" id="KW-0812">Transmembrane</keyword>
<organism evidence="2 3">
    <name type="scientific">Saprolegnia diclina (strain VS20)</name>
    <dbReference type="NCBI Taxonomy" id="1156394"/>
    <lineage>
        <taxon>Eukaryota</taxon>
        <taxon>Sar</taxon>
        <taxon>Stramenopiles</taxon>
        <taxon>Oomycota</taxon>
        <taxon>Saprolegniomycetes</taxon>
        <taxon>Saprolegniales</taxon>
        <taxon>Saprolegniaceae</taxon>
        <taxon>Saprolegnia</taxon>
    </lineage>
</organism>
<name>T0PYR2_SAPDV</name>
<proteinExistence type="predicted"/>
<keyword evidence="1" id="KW-0472">Membrane</keyword>
<gene>
    <name evidence="2" type="ORF">SDRG_11742</name>
</gene>
<sequence length="651" mass="70191">MHWIRKLAPTRRSRASEVTTLGAAKTLDSKAQQVSLLQVLFRIASNLLASGLIFLSIVTLFAMLNAGLFERHDVVTAPQRNDGYWAAYGSTCRLAASGFVPGSCSVAEASMTTGPAWATIGQLLASTFDVPTNDTWYLTTCATGPPHMTSWMFVSFFVSSTAHPECIPERGPQLIDGIAALGTTNRLPLYPKGAYELIVLGDHAMRNVAPMTNTDGSVNTVFANSSQFLIGVDGAASHDETRLNMEISALPLSAGAAVSSYSLWFFADVTDKIASFGLPGWSVGRHSQRAVMPASQTNLVVGSYQSIAILQSIIGLASLLLLNGDLIMTLKGLEGVLRRKPVLTYDLVAGLERRRLLLVVLTMNGVPSLVYLEVARAFHGTPTAPQLWLMASTMLGTFCSYGFLLVLSLLQQLPSRLTAVVPFSATVFLYLNTILIAYSVNQKFMALGWSYNCQAYTLPLVVYGIDHIGGACGSDPIPPSSATLWPVMLYTTLGTFGAAIVWAMLQRFAFYREWVVPTGWTKTNGFLKHTRLPNFVSGLPLGAEAAISIGNKTFCKPSTQAVLGYASVVQRPSTKVYATATADTSTAVPNQKNETPVAYVISTYSLVSVLLGCFRPNPLGTIQGNEFKTVARSEVPHTSAQYDYSRGYCVS</sequence>
<evidence type="ECO:0000256" key="1">
    <source>
        <dbReference type="SAM" id="Phobius"/>
    </source>
</evidence>
<dbReference type="STRING" id="1156394.T0PYR2"/>
<evidence type="ECO:0000313" key="3">
    <source>
        <dbReference type="Proteomes" id="UP000030762"/>
    </source>
</evidence>
<dbReference type="VEuPathDB" id="FungiDB:SDRG_11742"/>
<feature type="transmembrane region" description="Helical" evidence="1">
    <location>
        <begin position="387"/>
        <end position="410"/>
    </location>
</feature>
<feature type="transmembrane region" description="Helical" evidence="1">
    <location>
        <begin position="302"/>
        <end position="322"/>
    </location>
</feature>
<dbReference type="GeneID" id="19952469"/>
<dbReference type="EMBL" id="JH767174">
    <property type="protein sequence ID" value="EQC30689.1"/>
    <property type="molecule type" value="Genomic_DNA"/>
</dbReference>
<dbReference type="InParanoid" id="T0PYR2"/>
<accession>T0PYR2</accession>
<feature type="transmembrane region" description="Helical" evidence="1">
    <location>
        <begin position="484"/>
        <end position="505"/>
    </location>
</feature>
<feature type="transmembrane region" description="Helical" evidence="1">
    <location>
        <begin position="43"/>
        <end position="64"/>
    </location>
</feature>
<feature type="transmembrane region" description="Helical" evidence="1">
    <location>
        <begin position="356"/>
        <end position="375"/>
    </location>
</feature>